<organism evidence="4 5">
    <name type="scientific">Odinarchaeota yellowstonii (strain LCB_4)</name>
    <dbReference type="NCBI Taxonomy" id="1841599"/>
    <lineage>
        <taxon>Archaea</taxon>
        <taxon>Promethearchaeati</taxon>
        <taxon>Candidatus Odinarchaeota</taxon>
        <taxon>Candidatus Odinarchaeia</taxon>
        <taxon>Candidatus Odinarchaeales</taxon>
        <taxon>Candidatus Odinarchaeaceae</taxon>
        <taxon>Candidatus Odinarchaeum</taxon>
    </lineage>
</organism>
<dbReference type="GO" id="GO:0005829">
    <property type="term" value="C:cytosol"/>
    <property type="evidence" value="ECO:0007669"/>
    <property type="project" value="TreeGrafter"/>
</dbReference>
<dbReference type="GO" id="GO:0009898">
    <property type="term" value="C:cytoplasmic side of plasma membrane"/>
    <property type="evidence" value="ECO:0007669"/>
    <property type="project" value="TreeGrafter"/>
</dbReference>
<dbReference type="KEGG" id="oyw:OdinLCB4_003310"/>
<accession>A0AAF0D3D8</accession>
<keyword evidence="1" id="KW-0547">Nucleotide-binding</keyword>
<evidence type="ECO:0000259" key="3">
    <source>
        <dbReference type="Pfam" id="PF01656"/>
    </source>
</evidence>
<dbReference type="GO" id="GO:0051782">
    <property type="term" value="P:negative regulation of cell division"/>
    <property type="evidence" value="ECO:0007669"/>
    <property type="project" value="TreeGrafter"/>
</dbReference>
<dbReference type="Gene3D" id="3.40.50.300">
    <property type="entry name" value="P-loop containing nucleotide triphosphate hydrolases"/>
    <property type="match status" value="2"/>
</dbReference>
<dbReference type="Pfam" id="PF01656">
    <property type="entry name" value="CbiA"/>
    <property type="match status" value="1"/>
</dbReference>
<evidence type="ECO:0000313" key="4">
    <source>
        <dbReference type="EMBL" id="WEU40948.1"/>
    </source>
</evidence>
<dbReference type="GO" id="GO:0005524">
    <property type="term" value="F:ATP binding"/>
    <property type="evidence" value="ECO:0007669"/>
    <property type="project" value="UniProtKB-KW"/>
</dbReference>
<proteinExistence type="predicted"/>
<evidence type="ECO:0000313" key="5">
    <source>
        <dbReference type="Proteomes" id="UP000186851"/>
    </source>
</evidence>
<dbReference type="AlphaFoldDB" id="A0AAF0D3D8"/>
<gene>
    <name evidence="4" type="ORF">OdinLCB4_003310</name>
</gene>
<dbReference type="Proteomes" id="UP000186851">
    <property type="component" value="Chromosome"/>
</dbReference>
<dbReference type="InterPro" id="IPR002586">
    <property type="entry name" value="CobQ/CobB/MinD/ParA_Nub-bd_dom"/>
</dbReference>
<dbReference type="PANTHER" id="PTHR43384:SF6">
    <property type="entry name" value="SEPTUM SITE-DETERMINING PROTEIN MIND HOMOLOG, CHLOROPLASTIC"/>
    <property type="match status" value="1"/>
</dbReference>
<name>A0AAF0D3D8_ODILC</name>
<feature type="domain" description="CobQ/CobB/MinD/ParA nucleotide binding" evidence="3">
    <location>
        <begin position="4"/>
        <end position="176"/>
    </location>
</feature>
<keyword evidence="2" id="KW-0067">ATP-binding</keyword>
<dbReference type="EMBL" id="CP091871">
    <property type="protein sequence ID" value="WEU40948.1"/>
    <property type="molecule type" value="Genomic_DNA"/>
</dbReference>
<sequence>MKLICFTSAQGGVGRSQLITNIAYLLSTLGRRVGVIDLNGRKIPELLKTVAVNQLILLNAPEDSNPLTLIGRWKEKGVEYILVNTHILECEELTADYILIVTTPLRLSLIENMRVAEVLRKSFGNAKIGVILNKVGECEEYEYNKFIVEKLLGVPVLHQIPYDKSFIRSEQLGEPIQKLFDKKELLIPLLKLVNRIFEIPIPVRKYEKTFTPSFLTRFWRR</sequence>
<dbReference type="InterPro" id="IPR027417">
    <property type="entry name" value="P-loop_NTPase"/>
</dbReference>
<evidence type="ECO:0000256" key="2">
    <source>
        <dbReference type="ARBA" id="ARBA00022840"/>
    </source>
</evidence>
<protein>
    <submittedName>
        <fullName evidence="4">P-loop NTPase</fullName>
    </submittedName>
</protein>
<dbReference type="GO" id="GO:0016887">
    <property type="term" value="F:ATP hydrolysis activity"/>
    <property type="evidence" value="ECO:0007669"/>
    <property type="project" value="TreeGrafter"/>
</dbReference>
<dbReference type="SUPFAM" id="SSF52540">
    <property type="entry name" value="P-loop containing nucleoside triphosphate hydrolases"/>
    <property type="match status" value="1"/>
</dbReference>
<dbReference type="PANTHER" id="PTHR43384">
    <property type="entry name" value="SEPTUM SITE-DETERMINING PROTEIN MIND HOMOLOG, CHLOROPLASTIC-RELATED"/>
    <property type="match status" value="1"/>
</dbReference>
<reference evidence="4" key="2">
    <citation type="journal article" date="2022" name="Nat. Microbiol.">
        <title>A closed Candidatus Odinarchaeum chromosome exposes Asgard archaeal viruses.</title>
        <authorList>
            <person name="Tamarit D."/>
            <person name="Caceres E.F."/>
            <person name="Krupovic M."/>
            <person name="Nijland R."/>
            <person name="Eme L."/>
            <person name="Robinson N.P."/>
            <person name="Ettema T.J.G."/>
        </authorList>
    </citation>
    <scope>NUCLEOTIDE SEQUENCE</scope>
    <source>
        <strain evidence="4">LCB_4</strain>
    </source>
</reference>
<reference evidence="4" key="1">
    <citation type="journal article" date="2017" name="Nature">
        <title>Asgard archaea illuminate the origin of eukaryotic cellular complexity.</title>
        <authorList>
            <person name="Zaremba-Niedzwiedzka K."/>
            <person name="Caceres E.F."/>
            <person name="Saw J.H."/>
            <person name="Backstrom D."/>
            <person name="Juzokaite L."/>
            <person name="Vancaester E."/>
            <person name="Seitz K.W."/>
            <person name="Anantharaman K."/>
            <person name="Starnawski P."/>
            <person name="Kjeldsen K.U."/>
            <person name="Scott M.B."/>
            <person name="Nunoura T."/>
            <person name="Banfield J.F."/>
            <person name="Schramm A."/>
            <person name="Baker B.J."/>
            <person name="Spang A."/>
            <person name="Ettema T.J.G."/>
        </authorList>
    </citation>
    <scope>NUCLEOTIDE SEQUENCE</scope>
    <source>
        <strain evidence="4">LCB_4</strain>
    </source>
</reference>
<evidence type="ECO:0000256" key="1">
    <source>
        <dbReference type="ARBA" id="ARBA00022741"/>
    </source>
</evidence>
<dbReference type="InterPro" id="IPR050625">
    <property type="entry name" value="ParA/MinD_ATPase"/>
</dbReference>